<name>A0ABQ8MUD7_LABRO</name>
<gene>
    <name evidence="1" type="ORF">H4Q32_021817</name>
</gene>
<evidence type="ECO:0000313" key="2">
    <source>
        <dbReference type="Proteomes" id="UP000830375"/>
    </source>
</evidence>
<organism evidence="1 2">
    <name type="scientific">Labeo rohita</name>
    <name type="common">Indian major carp</name>
    <name type="synonym">Cyprinus rohita</name>
    <dbReference type="NCBI Taxonomy" id="84645"/>
    <lineage>
        <taxon>Eukaryota</taxon>
        <taxon>Metazoa</taxon>
        <taxon>Chordata</taxon>
        <taxon>Craniata</taxon>
        <taxon>Vertebrata</taxon>
        <taxon>Euteleostomi</taxon>
        <taxon>Actinopterygii</taxon>
        <taxon>Neopterygii</taxon>
        <taxon>Teleostei</taxon>
        <taxon>Ostariophysi</taxon>
        <taxon>Cypriniformes</taxon>
        <taxon>Cyprinidae</taxon>
        <taxon>Labeoninae</taxon>
        <taxon>Labeonini</taxon>
        <taxon>Labeo</taxon>
    </lineage>
</organism>
<accession>A0ABQ8MUD7</accession>
<keyword evidence="2" id="KW-1185">Reference proteome</keyword>
<protein>
    <submittedName>
        <fullName evidence="1">Uncharacterized protein</fullName>
    </submittedName>
</protein>
<evidence type="ECO:0000313" key="1">
    <source>
        <dbReference type="EMBL" id="KAI2665503.1"/>
    </source>
</evidence>
<sequence>MKAMSGCSALPRA</sequence>
<dbReference type="EMBL" id="JACTAM010000004">
    <property type="protein sequence ID" value="KAI2665503.1"/>
    <property type="molecule type" value="Genomic_DNA"/>
</dbReference>
<proteinExistence type="predicted"/>
<dbReference type="Proteomes" id="UP000830375">
    <property type="component" value="Unassembled WGS sequence"/>
</dbReference>
<comment type="caution">
    <text evidence="1">The sequence shown here is derived from an EMBL/GenBank/DDBJ whole genome shotgun (WGS) entry which is preliminary data.</text>
</comment>
<reference evidence="1 2" key="1">
    <citation type="submission" date="2022-01" db="EMBL/GenBank/DDBJ databases">
        <title>A high-quality chromosome-level genome assembly of rohu carp, Labeo rohita.</title>
        <authorList>
            <person name="Arick M.A. II"/>
            <person name="Hsu C.-Y."/>
            <person name="Magbanua Z."/>
            <person name="Pechanova O."/>
            <person name="Grover C."/>
            <person name="Miller E."/>
            <person name="Thrash A."/>
            <person name="Ezzel L."/>
            <person name="Alam S."/>
            <person name="Benzie J."/>
            <person name="Hamilton M."/>
            <person name="Karsi A."/>
            <person name="Lawrence M.L."/>
            <person name="Peterson D.G."/>
        </authorList>
    </citation>
    <scope>NUCLEOTIDE SEQUENCE [LARGE SCALE GENOMIC DNA]</scope>
    <source>
        <strain evidence="2">BAU-BD-2019</strain>
        <tissue evidence="1">Blood</tissue>
    </source>
</reference>